<organism evidence="2">
    <name type="scientific">uncultured Desulfobacteraceae bacterium</name>
    <dbReference type="NCBI Taxonomy" id="218296"/>
    <lineage>
        <taxon>Bacteria</taxon>
        <taxon>Pseudomonadati</taxon>
        <taxon>Thermodesulfobacteriota</taxon>
        <taxon>Desulfobacteria</taxon>
        <taxon>Desulfobacterales</taxon>
        <taxon>Desulfobacteraceae</taxon>
        <taxon>environmental samples</taxon>
    </lineage>
</organism>
<dbReference type="AlphaFoldDB" id="A0A484HDL5"/>
<proteinExistence type="predicted"/>
<reference evidence="2" key="1">
    <citation type="submission" date="2019-01" db="EMBL/GenBank/DDBJ databases">
        <authorList>
            <consortium name="Genoscope - CEA"/>
            <person name="William W."/>
        </authorList>
    </citation>
    <scope>NUCLEOTIDE SEQUENCE</scope>
    <source>
        <strain evidence="2">CR-1</strain>
    </source>
</reference>
<dbReference type="Gene3D" id="3.90.25.10">
    <property type="entry name" value="UDP-galactose 4-epimerase, domain 1"/>
    <property type="match status" value="1"/>
</dbReference>
<dbReference type="SUPFAM" id="SSF51735">
    <property type="entry name" value="NAD(P)-binding Rossmann-fold domains"/>
    <property type="match status" value="1"/>
</dbReference>
<dbReference type="Gene3D" id="3.40.50.720">
    <property type="entry name" value="NAD(P)-binding Rossmann-like Domain"/>
    <property type="match status" value="1"/>
</dbReference>
<evidence type="ECO:0000313" key="2">
    <source>
        <dbReference type="EMBL" id="VEN72519.1"/>
    </source>
</evidence>
<sequence>MRWRPSYAESWTGSLPEAGGGAFADLITFVKDRPGHDFRYAIDFSRIRKELGWTPAESFETGMEKTVKWNMENREWAKNAVKTL</sequence>
<protein>
    <recommendedName>
        <fullName evidence="1">NAD(P)-binding domain-containing protein</fullName>
    </recommendedName>
</protein>
<dbReference type="InterPro" id="IPR036291">
    <property type="entry name" value="NAD(P)-bd_dom_sf"/>
</dbReference>
<dbReference type="PANTHER" id="PTHR43000">
    <property type="entry name" value="DTDP-D-GLUCOSE 4,6-DEHYDRATASE-RELATED"/>
    <property type="match status" value="1"/>
</dbReference>
<accession>A0A484HDL5</accession>
<dbReference type="Pfam" id="PF16363">
    <property type="entry name" value="GDP_Man_Dehyd"/>
    <property type="match status" value="1"/>
</dbReference>
<gene>
    <name evidence="2" type="ORF">EPICR_10018</name>
</gene>
<feature type="domain" description="NAD(P)-binding" evidence="1">
    <location>
        <begin position="27"/>
        <end position="66"/>
    </location>
</feature>
<evidence type="ECO:0000259" key="1">
    <source>
        <dbReference type="Pfam" id="PF16363"/>
    </source>
</evidence>
<dbReference type="InterPro" id="IPR016040">
    <property type="entry name" value="NAD(P)-bd_dom"/>
</dbReference>
<name>A0A484HDL5_9BACT</name>
<dbReference type="EMBL" id="CAACVI010000001">
    <property type="protein sequence ID" value="VEN72519.1"/>
    <property type="molecule type" value="Genomic_DNA"/>
</dbReference>